<dbReference type="Gene3D" id="1.10.357.10">
    <property type="entry name" value="Tetracycline Repressor, domain 2"/>
    <property type="match status" value="1"/>
</dbReference>
<dbReference type="OrthoDB" id="9787680at2"/>
<dbReference type="InterPro" id="IPR023772">
    <property type="entry name" value="DNA-bd_HTH_TetR-type_CS"/>
</dbReference>
<dbReference type="InterPro" id="IPR050109">
    <property type="entry name" value="HTH-type_TetR-like_transc_reg"/>
</dbReference>
<dbReference type="Pfam" id="PF00440">
    <property type="entry name" value="TetR_N"/>
    <property type="match status" value="1"/>
</dbReference>
<feature type="DNA-binding region" description="H-T-H motif" evidence="2">
    <location>
        <begin position="50"/>
        <end position="69"/>
    </location>
</feature>
<accession>A0A2W7BS74</accession>
<proteinExistence type="predicted"/>
<dbReference type="PROSITE" id="PS01081">
    <property type="entry name" value="HTH_TETR_1"/>
    <property type="match status" value="1"/>
</dbReference>
<evidence type="ECO:0000256" key="2">
    <source>
        <dbReference type="PROSITE-ProRule" id="PRU00335"/>
    </source>
</evidence>
<dbReference type="InterPro" id="IPR036271">
    <property type="entry name" value="Tet_transcr_reg_TetR-rel_C_sf"/>
</dbReference>
<dbReference type="PANTHER" id="PTHR30055">
    <property type="entry name" value="HTH-TYPE TRANSCRIPTIONAL REGULATOR RUTR"/>
    <property type="match status" value="1"/>
</dbReference>
<dbReference type="EMBL" id="MZXV01000085">
    <property type="protein sequence ID" value="PZV33454.1"/>
    <property type="molecule type" value="Genomic_DNA"/>
</dbReference>
<dbReference type="PRINTS" id="PR00455">
    <property type="entry name" value="HTHTETR"/>
</dbReference>
<evidence type="ECO:0000256" key="1">
    <source>
        <dbReference type="ARBA" id="ARBA00023125"/>
    </source>
</evidence>
<keyword evidence="5" id="KW-1185">Reference proteome</keyword>
<sequence length="216" mass="23716">MGRKATPFAACVYSLVGIHRLMPEAQSPTRKRIVDAATRLFYAEGIGRVSVDAVAEEAGLTKRTLYYHFKSKDDLIAAYLDGRDQPNLKRMAGWFDAAEGGADRKVEAIFTNLARAAHHPKWKGCGFLRTAAELASMPGHPAIKVGSRHKSNFETWLAGELSARNIEEPQALAREIVLLIDGSFSIMLIHRNPDYIEAAGRAAATLVRARISSNQV</sequence>
<protein>
    <submittedName>
        <fullName evidence="4">TetR family transcriptional regulator</fullName>
    </submittedName>
</protein>
<organism evidence="4 5">
    <name type="scientific">Mesorhizobium kowhaii</name>
    <dbReference type="NCBI Taxonomy" id="1300272"/>
    <lineage>
        <taxon>Bacteria</taxon>
        <taxon>Pseudomonadati</taxon>
        <taxon>Pseudomonadota</taxon>
        <taxon>Alphaproteobacteria</taxon>
        <taxon>Hyphomicrobiales</taxon>
        <taxon>Phyllobacteriaceae</taxon>
        <taxon>Mesorhizobium</taxon>
    </lineage>
</organism>
<evidence type="ECO:0000313" key="5">
    <source>
        <dbReference type="Proteomes" id="UP000248616"/>
    </source>
</evidence>
<dbReference type="InterPro" id="IPR009057">
    <property type="entry name" value="Homeodomain-like_sf"/>
</dbReference>
<name>A0A2W7BS74_9HYPH</name>
<dbReference type="PROSITE" id="PS50977">
    <property type="entry name" value="HTH_TETR_2"/>
    <property type="match status" value="1"/>
</dbReference>
<reference evidence="5" key="1">
    <citation type="submission" date="2017-03" db="EMBL/GenBank/DDBJ databases">
        <authorList>
            <person name="Safronova V.I."/>
            <person name="Sazanova A.L."/>
            <person name="Chirak E.R."/>
        </authorList>
    </citation>
    <scope>NUCLEOTIDE SEQUENCE [LARGE SCALE GENOMIC DNA]</scope>
    <source>
        <strain evidence="5">Ach-343</strain>
    </source>
</reference>
<dbReference type="PANTHER" id="PTHR30055:SF200">
    <property type="entry name" value="HTH-TYPE TRANSCRIPTIONAL REPRESSOR BDCR"/>
    <property type="match status" value="1"/>
</dbReference>
<dbReference type="SUPFAM" id="SSF46689">
    <property type="entry name" value="Homeodomain-like"/>
    <property type="match status" value="1"/>
</dbReference>
<dbReference type="GO" id="GO:0000976">
    <property type="term" value="F:transcription cis-regulatory region binding"/>
    <property type="evidence" value="ECO:0007669"/>
    <property type="project" value="TreeGrafter"/>
</dbReference>
<comment type="caution">
    <text evidence="4">The sequence shown here is derived from an EMBL/GenBank/DDBJ whole genome shotgun (WGS) entry which is preliminary data.</text>
</comment>
<dbReference type="GO" id="GO:0003700">
    <property type="term" value="F:DNA-binding transcription factor activity"/>
    <property type="evidence" value="ECO:0007669"/>
    <property type="project" value="TreeGrafter"/>
</dbReference>
<keyword evidence="1 2" id="KW-0238">DNA-binding</keyword>
<dbReference type="AlphaFoldDB" id="A0A2W7BS74"/>
<dbReference type="Proteomes" id="UP000248616">
    <property type="component" value="Unassembled WGS sequence"/>
</dbReference>
<dbReference type="SUPFAM" id="SSF48498">
    <property type="entry name" value="Tetracyclin repressor-like, C-terminal domain"/>
    <property type="match status" value="1"/>
</dbReference>
<evidence type="ECO:0000313" key="4">
    <source>
        <dbReference type="EMBL" id="PZV33454.1"/>
    </source>
</evidence>
<dbReference type="InterPro" id="IPR001647">
    <property type="entry name" value="HTH_TetR"/>
</dbReference>
<gene>
    <name evidence="4" type="ORF">B5V02_39425</name>
</gene>
<feature type="domain" description="HTH tetR-type" evidence="3">
    <location>
        <begin position="27"/>
        <end position="87"/>
    </location>
</feature>
<evidence type="ECO:0000259" key="3">
    <source>
        <dbReference type="PROSITE" id="PS50977"/>
    </source>
</evidence>